<evidence type="ECO:0000313" key="4">
    <source>
        <dbReference type="Proteomes" id="UP000242258"/>
    </source>
</evidence>
<dbReference type="PROSITE" id="PS51353">
    <property type="entry name" value="ARSC"/>
    <property type="match status" value="1"/>
</dbReference>
<reference evidence="4" key="1">
    <citation type="submission" date="2016-09" db="EMBL/GenBank/DDBJ databases">
        <authorList>
            <person name="Wan X."/>
            <person name="Hou S."/>
        </authorList>
    </citation>
    <scope>NUCLEOTIDE SEQUENCE [LARGE SCALE GENOMIC DNA]</scope>
    <source>
        <strain evidence="4">KH87</strain>
    </source>
</reference>
<keyword evidence="4" id="KW-1185">Reference proteome</keyword>
<dbReference type="STRING" id="1628148.BI198_09945"/>
<dbReference type="CDD" id="cd03035">
    <property type="entry name" value="ArsC_Yffb"/>
    <property type="match status" value="1"/>
</dbReference>
<dbReference type="NCBIfam" id="TIGR01617">
    <property type="entry name" value="arsC_related"/>
    <property type="match status" value="1"/>
</dbReference>
<dbReference type="OrthoDB" id="9803749at2"/>
<dbReference type="PANTHER" id="PTHR30041">
    <property type="entry name" value="ARSENATE REDUCTASE"/>
    <property type="match status" value="1"/>
</dbReference>
<dbReference type="SUPFAM" id="SSF52833">
    <property type="entry name" value="Thioredoxin-like"/>
    <property type="match status" value="1"/>
</dbReference>
<dbReference type="PANTHER" id="PTHR30041:SF8">
    <property type="entry name" value="PROTEIN YFFB"/>
    <property type="match status" value="1"/>
</dbReference>
<name>A0A1E7Q6S5_9GAMM</name>
<evidence type="ECO:0000256" key="1">
    <source>
        <dbReference type="ARBA" id="ARBA00007198"/>
    </source>
</evidence>
<organism evidence="3 4">
    <name type="scientific">Rheinheimera salexigens</name>
    <dbReference type="NCBI Taxonomy" id="1628148"/>
    <lineage>
        <taxon>Bacteria</taxon>
        <taxon>Pseudomonadati</taxon>
        <taxon>Pseudomonadota</taxon>
        <taxon>Gammaproteobacteria</taxon>
        <taxon>Chromatiales</taxon>
        <taxon>Chromatiaceae</taxon>
        <taxon>Rheinheimera</taxon>
    </lineage>
</organism>
<dbReference type="InterPro" id="IPR036249">
    <property type="entry name" value="Thioredoxin-like_sf"/>
</dbReference>
<comment type="caution">
    <text evidence="3">The sequence shown here is derived from an EMBL/GenBank/DDBJ whole genome shotgun (WGS) entry which is preliminary data.</text>
</comment>
<dbReference type="Gene3D" id="3.40.30.10">
    <property type="entry name" value="Glutaredoxin"/>
    <property type="match status" value="1"/>
</dbReference>
<accession>A0A1E7Q6S5</accession>
<gene>
    <name evidence="3" type="ORF">BI198_09945</name>
</gene>
<dbReference type="AlphaFoldDB" id="A0A1E7Q6S5"/>
<evidence type="ECO:0000256" key="2">
    <source>
        <dbReference type="PROSITE-ProRule" id="PRU01282"/>
    </source>
</evidence>
<protein>
    <submittedName>
        <fullName evidence="3">Arsenate reductase</fullName>
    </submittedName>
</protein>
<dbReference type="InterPro" id="IPR006660">
    <property type="entry name" value="Arsenate_reductase-like"/>
</dbReference>
<dbReference type="RefSeq" id="WP_070049415.1">
    <property type="nucleotide sequence ID" value="NZ_CBCSDO010000007.1"/>
</dbReference>
<sequence>MTKMYGIKNCDTIKKARAWLTEQQHDYTFIDYRKDGLTAEQLAEFSAACGWQNLLNTRGTTYRQLAAEDKENLDEAKALALMLAQPAMIKRPLLVHNGQYYLGFKAEQYQQIFNT</sequence>
<dbReference type="Proteomes" id="UP000242258">
    <property type="component" value="Unassembled WGS sequence"/>
</dbReference>
<dbReference type="InterPro" id="IPR006504">
    <property type="entry name" value="Tscrpt_reg_Spx/MgsR"/>
</dbReference>
<comment type="similarity">
    <text evidence="1 2">Belongs to the ArsC family.</text>
</comment>
<evidence type="ECO:0000313" key="3">
    <source>
        <dbReference type="EMBL" id="OEY69846.1"/>
    </source>
</evidence>
<proteinExistence type="inferred from homology"/>
<dbReference type="EMBL" id="MKEK01000001">
    <property type="protein sequence ID" value="OEY69846.1"/>
    <property type="molecule type" value="Genomic_DNA"/>
</dbReference>
<dbReference type="NCBIfam" id="NF008107">
    <property type="entry name" value="PRK10853.1"/>
    <property type="match status" value="1"/>
</dbReference>
<dbReference type="Pfam" id="PF03960">
    <property type="entry name" value="ArsC"/>
    <property type="match status" value="1"/>
</dbReference>